<dbReference type="EMBL" id="MN740977">
    <property type="protein sequence ID" value="QHU21061.1"/>
    <property type="molecule type" value="Genomic_DNA"/>
</dbReference>
<dbReference type="GO" id="GO:0000428">
    <property type="term" value="C:DNA-directed RNA polymerase complex"/>
    <property type="evidence" value="ECO:0007669"/>
    <property type="project" value="UniProtKB-KW"/>
</dbReference>
<dbReference type="PANTHER" id="PTHR11800">
    <property type="entry name" value="DNA-DIRECTED RNA POLYMERASE"/>
    <property type="match status" value="1"/>
</dbReference>
<dbReference type="SUPFAM" id="SSF56553">
    <property type="entry name" value="Insert subdomain of RNA polymerase alpha subunit"/>
    <property type="match status" value="1"/>
</dbReference>
<organism evidence="5">
    <name type="scientific">viral metagenome</name>
    <dbReference type="NCBI Taxonomy" id="1070528"/>
    <lineage>
        <taxon>unclassified sequences</taxon>
        <taxon>metagenomes</taxon>
        <taxon>organismal metagenomes</taxon>
    </lineage>
</organism>
<dbReference type="AlphaFoldDB" id="A0A6C0KV06"/>
<reference evidence="5" key="1">
    <citation type="journal article" date="2020" name="Nature">
        <title>Giant virus diversity and host interactions through global metagenomics.</title>
        <authorList>
            <person name="Schulz F."/>
            <person name="Roux S."/>
            <person name="Paez-Espino D."/>
            <person name="Jungbluth S."/>
            <person name="Walsh D.A."/>
            <person name="Denef V.J."/>
            <person name="McMahon K.D."/>
            <person name="Konstantinidis K.T."/>
            <person name="Eloe-Fadrosh E.A."/>
            <person name="Kyrpides N.C."/>
            <person name="Woyke T."/>
        </authorList>
    </citation>
    <scope>NUCLEOTIDE SEQUENCE</scope>
    <source>
        <strain evidence="5">GVMAG-S-3300013094-100</strain>
    </source>
</reference>
<feature type="region of interest" description="Disordered" evidence="3">
    <location>
        <begin position="352"/>
        <end position="371"/>
    </location>
</feature>
<dbReference type="Gene3D" id="2.170.120.12">
    <property type="entry name" value="DNA-directed RNA polymerase, insert domain"/>
    <property type="match status" value="1"/>
</dbReference>
<feature type="domain" description="DNA-directed RNA polymerase RpoA/D/Rpb3-type" evidence="4">
    <location>
        <begin position="41"/>
        <end position="270"/>
    </location>
</feature>
<dbReference type="InterPro" id="IPR050518">
    <property type="entry name" value="Rpo3/RPB3_RNA_Pol_subunit"/>
</dbReference>
<accession>A0A6C0KV06</accession>
<dbReference type="Gene3D" id="3.30.1360.10">
    <property type="entry name" value="RNA polymerase, RBP11-like subunit"/>
    <property type="match status" value="2"/>
</dbReference>
<keyword evidence="1" id="KW-0240">DNA-directed RNA polymerase</keyword>
<evidence type="ECO:0000313" key="5">
    <source>
        <dbReference type="EMBL" id="QHU21061.1"/>
    </source>
</evidence>
<dbReference type="SUPFAM" id="SSF55257">
    <property type="entry name" value="RBP11-like subunits of RNA polymerase"/>
    <property type="match status" value="2"/>
</dbReference>
<dbReference type="GO" id="GO:0003899">
    <property type="term" value="F:DNA-directed RNA polymerase activity"/>
    <property type="evidence" value="ECO:0007669"/>
    <property type="project" value="InterPro"/>
</dbReference>
<dbReference type="SMART" id="SM00662">
    <property type="entry name" value="RPOLD"/>
    <property type="match status" value="1"/>
</dbReference>
<evidence type="ECO:0000256" key="3">
    <source>
        <dbReference type="SAM" id="MobiDB-lite"/>
    </source>
</evidence>
<dbReference type="InterPro" id="IPR036603">
    <property type="entry name" value="RBP11-like"/>
</dbReference>
<sequence>MDSPIVSTAGAKKKPGGPNGPEVKSKFRNLYKSGKTDPNQYFSVEIYDVDLSIINGIKRIIQSDIPIPGFYGEDHPSIDIIENTGPLHNEIMSHRIGLIPIHFSEDEVENFNTDDYKFEYEIENTTTSMLNATTESIKVYRKDVLLTKKEIEQLFPKNPYTNHYILITRLRPGEKLHFKASAVVETSMDHAGFMPVSLCTFHYIQDPKLLAQLPENSSILDKERCYFRNEYGDPTAIKFEMEMECGLTAKYLISKALEILMNKLDRILVEIISDKSEYITMQVPETNNGYMFTFDNENDTLGNFLQSNMHNHYIRAKNLTAHNKSISYVGYMCPHPLEKVMQLVVIIQNKESTSGTSGTSGTTGTTDDTTVSTTDTLSAASAASAVTAEINVSPSYSTNKSEYIEVLSEQCRRSLSYLQDIKTQWLLSS</sequence>
<name>A0A6C0KV06_9ZZZZ</name>
<dbReference type="InterPro" id="IPR036643">
    <property type="entry name" value="RNApol_insert_sf"/>
</dbReference>
<dbReference type="PANTHER" id="PTHR11800:SF2">
    <property type="entry name" value="DNA-DIRECTED RNA POLYMERASE II SUBUNIT RPB3"/>
    <property type="match status" value="1"/>
</dbReference>
<dbReference type="InterPro" id="IPR011263">
    <property type="entry name" value="DNA-dir_RNA_pol_RpoA/D/Rpb3"/>
</dbReference>
<protein>
    <recommendedName>
        <fullName evidence="4">DNA-directed RNA polymerase RpoA/D/Rpb3-type domain-containing protein</fullName>
    </recommendedName>
</protein>
<evidence type="ECO:0000256" key="2">
    <source>
        <dbReference type="ARBA" id="ARBA00023163"/>
    </source>
</evidence>
<evidence type="ECO:0000256" key="1">
    <source>
        <dbReference type="ARBA" id="ARBA00022478"/>
    </source>
</evidence>
<keyword evidence="2" id="KW-0804">Transcription</keyword>
<feature type="region of interest" description="Disordered" evidence="3">
    <location>
        <begin position="1"/>
        <end position="24"/>
    </location>
</feature>
<evidence type="ECO:0000259" key="4">
    <source>
        <dbReference type="SMART" id="SM00662"/>
    </source>
</evidence>
<proteinExistence type="predicted"/>
<dbReference type="GO" id="GO:0006351">
    <property type="term" value="P:DNA-templated transcription"/>
    <property type="evidence" value="ECO:0007669"/>
    <property type="project" value="InterPro"/>
</dbReference>
<dbReference type="GO" id="GO:0046983">
    <property type="term" value="F:protein dimerization activity"/>
    <property type="evidence" value="ECO:0007669"/>
    <property type="project" value="InterPro"/>
</dbReference>